<dbReference type="Gene3D" id="1.20.1070.10">
    <property type="entry name" value="Rhodopsin 7-helix transmembrane proteins"/>
    <property type="match status" value="1"/>
</dbReference>
<protein>
    <recommendedName>
        <fullName evidence="5">G-protein coupled receptors family 1 profile domain-containing protein</fullName>
    </recommendedName>
</protein>
<dbReference type="Proteomes" id="UP000663891">
    <property type="component" value="Unassembled WGS sequence"/>
</dbReference>
<reference evidence="2" key="1">
    <citation type="submission" date="2021-02" db="EMBL/GenBank/DDBJ databases">
        <authorList>
            <person name="Nowell W R."/>
        </authorList>
    </citation>
    <scope>NUCLEOTIDE SEQUENCE</scope>
</reference>
<dbReference type="EMBL" id="CAJNON010000291">
    <property type="protein sequence ID" value="CAF1173800.1"/>
    <property type="molecule type" value="Genomic_DNA"/>
</dbReference>
<feature type="transmembrane region" description="Helical" evidence="1">
    <location>
        <begin position="94"/>
        <end position="116"/>
    </location>
</feature>
<evidence type="ECO:0000313" key="3">
    <source>
        <dbReference type="EMBL" id="CAF3901047.1"/>
    </source>
</evidence>
<proteinExistence type="predicted"/>
<feature type="transmembrane region" description="Helical" evidence="1">
    <location>
        <begin position="50"/>
        <end position="74"/>
    </location>
</feature>
<dbReference type="Proteomes" id="UP000663881">
    <property type="component" value="Unassembled WGS sequence"/>
</dbReference>
<evidence type="ECO:0008006" key="5">
    <source>
        <dbReference type="Google" id="ProtNLM"/>
    </source>
</evidence>
<evidence type="ECO:0000256" key="1">
    <source>
        <dbReference type="SAM" id="Phobius"/>
    </source>
</evidence>
<name>A0A814UC39_9BILA</name>
<dbReference type="AlphaFoldDB" id="A0A814UC39"/>
<keyword evidence="1" id="KW-1133">Transmembrane helix</keyword>
<accession>A0A814UC39</accession>
<evidence type="ECO:0000313" key="2">
    <source>
        <dbReference type="EMBL" id="CAF1173800.1"/>
    </source>
</evidence>
<dbReference type="SUPFAM" id="SSF81321">
    <property type="entry name" value="Family A G protein-coupled receptor-like"/>
    <property type="match status" value="1"/>
</dbReference>
<comment type="caution">
    <text evidence="2">The sequence shown here is derived from an EMBL/GenBank/DDBJ whole genome shotgun (WGS) entry which is preliminary data.</text>
</comment>
<dbReference type="EMBL" id="CAJOAY010001909">
    <property type="protein sequence ID" value="CAF3901047.1"/>
    <property type="molecule type" value="Genomic_DNA"/>
</dbReference>
<evidence type="ECO:0000313" key="4">
    <source>
        <dbReference type="Proteomes" id="UP000663891"/>
    </source>
</evidence>
<sequence>MLIFGLMTINNVRYSRNRTRPGDISMITMQGPPSTSRTTEQQRNKIDDQLLMMLLVQVLLLFIFALPLGVQKLYSTITTNRVSSQSQVAIDNFAYNFVLLLNFIANGMPFYIYTLVGGNVFRKELQKMFATARQKICHL</sequence>
<keyword evidence="1" id="KW-0472">Membrane</keyword>
<organism evidence="2 4">
    <name type="scientific">Adineta steineri</name>
    <dbReference type="NCBI Taxonomy" id="433720"/>
    <lineage>
        <taxon>Eukaryota</taxon>
        <taxon>Metazoa</taxon>
        <taxon>Spiralia</taxon>
        <taxon>Gnathifera</taxon>
        <taxon>Rotifera</taxon>
        <taxon>Eurotatoria</taxon>
        <taxon>Bdelloidea</taxon>
        <taxon>Adinetida</taxon>
        <taxon>Adinetidae</taxon>
        <taxon>Adineta</taxon>
    </lineage>
</organism>
<dbReference type="OrthoDB" id="10069058at2759"/>
<keyword evidence="1" id="KW-0812">Transmembrane</keyword>
<gene>
    <name evidence="3" type="ORF">OKA104_LOCUS24189</name>
    <name evidence="2" type="ORF">VCS650_LOCUS24080</name>
</gene>